<keyword evidence="7" id="KW-0520">NAD</keyword>
<evidence type="ECO:0000313" key="14">
    <source>
        <dbReference type="EMBL" id="KAA9009441.1"/>
    </source>
</evidence>
<dbReference type="UniPathway" id="UPA00214"/>
<dbReference type="Gene3D" id="3.90.25.10">
    <property type="entry name" value="UDP-galactose 4-epimerase, domain 1"/>
    <property type="match status" value="1"/>
</dbReference>
<comment type="catalytic activity">
    <reaction evidence="1">
        <text>UDP-alpha-D-glucose = UDP-alpha-D-galactose</text>
        <dbReference type="Rhea" id="RHEA:22168"/>
        <dbReference type="ChEBI" id="CHEBI:58885"/>
        <dbReference type="ChEBI" id="CHEBI:66914"/>
        <dbReference type="EC" id="5.1.3.2"/>
    </reaction>
</comment>
<accession>A0A5J5GMC6</accession>
<dbReference type="GO" id="GO:0006012">
    <property type="term" value="P:galactose metabolic process"/>
    <property type="evidence" value="ECO:0007669"/>
    <property type="project" value="UniProtKB-UniPathway"/>
</dbReference>
<keyword evidence="8" id="KW-0299">Galactose metabolism</keyword>
<evidence type="ECO:0000256" key="1">
    <source>
        <dbReference type="ARBA" id="ARBA00000083"/>
    </source>
</evidence>
<protein>
    <recommendedName>
        <fullName evidence="6">UDP-glucose 4-epimerase</fullName>
        <ecNumber evidence="5">5.1.3.2</ecNumber>
    </recommendedName>
    <alternativeName>
        <fullName evidence="11">Galactowaldenase</fullName>
    </alternativeName>
    <alternativeName>
        <fullName evidence="10">UDP-galactose 4-epimerase</fullName>
    </alternativeName>
</protein>
<dbReference type="NCBIfam" id="TIGR01179">
    <property type="entry name" value="galE"/>
    <property type="match status" value="1"/>
</dbReference>
<organism evidence="14 15">
    <name type="scientific">Histidinibacterium aquaticum</name>
    <dbReference type="NCBI Taxonomy" id="2613962"/>
    <lineage>
        <taxon>Bacteria</taxon>
        <taxon>Pseudomonadati</taxon>
        <taxon>Pseudomonadota</taxon>
        <taxon>Alphaproteobacteria</taxon>
        <taxon>Rhodobacterales</taxon>
        <taxon>Paracoccaceae</taxon>
        <taxon>Histidinibacterium</taxon>
    </lineage>
</organism>
<dbReference type="InterPro" id="IPR001509">
    <property type="entry name" value="Epimerase_deHydtase"/>
</dbReference>
<dbReference type="InterPro" id="IPR005886">
    <property type="entry name" value="UDP_G4E"/>
</dbReference>
<keyword evidence="8" id="KW-0119">Carbohydrate metabolism</keyword>
<dbReference type="Gene3D" id="3.40.50.720">
    <property type="entry name" value="NAD(P)-binding Rossmann-like Domain"/>
    <property type="match status" value="1"/>
</dbReference>
<dbReference type="EC" id="5.1.3.2" evidence="5"/>
<dbReference type="RefSeq" id="WP_150444974.1">
    <property type="nucleotide sequence ID" value="NZ_VYQE01000002.1"/>
</dbReference>
<dbReference type="GO" id="GO:0005829">
    <property type="term" value="C:cytosol"/>
    <property type="evidence" value="ECO:0007669"/>
    <property type="project" value="TreeGrafter"/>
</dbReference>
<evidence type="ECO:0000256" key="9">
    <source>
        <dbReference type="ARBA" id="ARBA00023235"/>
    </source>
</evidence>
<evidence type="ECO:0000256" key="7">
    <source>
        <dbReference type="ARBA" id="ARBA00023027"/>
    </source>
</evidence>
<feature type="region of interest" description="Disordered" evidence="12">
    <location>
        <begin position="329"/>
        <end position="353"/>
    </location>
</feature>
<feature type="domain" description="NAD-dependent epimerase/dehydratase" evidence="13">
    <location>
        <begin position="7"/>
        <end position="265"/>
    </location>
</feature>
<evidence type="ECO:0000256" key="12">
    <source>
        <dbReference type="SAM" id="MobiDB-lite"/>
    </source>
</evidence>
<dbReference type="PANTHER" id="PTHR43725:SF47">
    <property type="entry name" value="UDP-GLUCOSE 4-EPIMERASE"/>
    <property type="match status" value="1"/>
</dbReference>
<evidence type="ECO:0000256" key="10">
    <source>
        <dbReference type="ARBA" id="ARBA00031367"/>
    </source>
</evidence>
<dbReference type="Proteomes" id="UP000326554">
    <property type="component" value="Unassembled WGS sequence"/>
</dbReference>
<evidence type="ECO:0000256" key="4">
    <source>
        <dbReference type="ARBA" id="ARBA00007637"/>
    </source>
</evidence>
<dbReference type="AlphaFoldDB" id="A0A5J5GMC6"/>
<sequence>MEVEVRVLVTGGAGYIGTHVLAVLQMGKHDIFVADDFSNSSPSNLEQVVKASGRSVPFFNVDIRDTETLTNAMLSFKPEIVLHLAALKDAAESVTIPMKYIEVNVSGTVSLLRAMEASGCDGMVYSSSAAVYGEPKYLPLDEEHPCQPVSPYGESKWLAERIVTVWAKAREDRKAILLRYFNPIGKDPAGRIAPIQRNRTFNVMDHIMRVAKGDRKRMDIFGSTYATADGSGMRDFIHVQDLAEAHAAAVSRLPSVSGAEIINVGAGEGHTVIELIETFETATGHRIRRRVRPPRAGDIGASWSDTGKAARVLGWQARRNLMDICRSATPARYRPKRQAPASRAPSGEIGAHP</sequence>
<dbReference type="PANTHER" id="PTHR43725">
    <property type="entry name" value="UDP-GLUCOSE 4-EPIMERASE"/>
    <property type="match status" value="1"/>
</dbReference>
<dbReference type="InterPro" id="IPR036291">
    <property type="entry name" value="NAD(P)-bd_dom_sf"/>
</dbReference>
<comment type="cofactor">
    <cofactor evidence="2">
        <name>NAD(+)</name>
        <dbReference type="ChEBI" id="CHEBI:57540"/>
    </cofactor>
</comment>
<proteinExistence type="inferred from homology"/>
<keyword evidence="9 14" id="KW-0413">Isomerase</keyword>
<evidence type="ECO:0000256" key="11">
    <source>
        <dbReference type="ARBA" id="ARBA00033067"/>
    </source>
</evidence>
<name>A0A5J5GMC6_9RHOB</name>
<evidence type="ECO:0000256" key="8">
    <source>
        <dbReference type="ARBA" id="ARBA00023144"/>
    </source>
</evidence>
<dbReference type="EMBL" id="VYQE01000002">
    <property type="protein sequence ID" value="KAA9009441.1"/>
    <property type="molecule type" value="Genomic_DNA"/>
</dbReference>
<dbReference type="GO" id="GO:0003978">
    <property type="term" value="F:UDP-glucose 4-epimerase activity"/>
    <property type="evidence" value="ECO:0007669"/>
    <property type="project" value="UniProtKB-EC"/>
</dbReference>
<evidence type="ECO:0000256" key="3">
    <source>
        <dbReference type="ARBA" id="ARBA00004947"/>
    </source>
</evidence>
<gene>
    <name evidence="14" type="primary">galE</name>
    <name evidence="14" type="ORF">F3S47_09370</name>
</gene>
<evidence type="ECO:0000256" key="5">
    <source>
        <dbReference type="ARBA" id="ARBA00013189"/>
    </source>
</evidence>
<reference evidence="14 15" key="1">
    <citation type="submission" date="2019-09" db="EMBL/GenBank/DDBJ databases">
        <authorList>
            <person name="Park J.-S."/>
            <person name="Choi H.-J."/>
        </authorList>
    </citation>
    <scope>NUCLEOTIDE SEQUENCE [LARGE SCALE GENOMIC DNA]</scope>
    <source>
        <strain evidence="14 15">176SS1-4</strain>
    </source>
</reference>
<evidence type="ECO:0000256" key="2">
    <source>
        <dbReference type="ARBA" id="ARBA00001911"/>
    </source>
</evidence>
<keyword evidence="15" id="KW-1185">Reference proteome</keyword>
<comment type="similarity">
    <text evidence="4">Belongs to the NAD(P)-dependent epimerase/dehydratase family.</text>
</comment>
<evidence type="ECO:0000259" key="13">
    <source>
        <dbReference type="Pfam" id="PF01370"/>
    </source>
</evidence>
<comment type="caution">
    <text evidence="14">The sequence shown here is derived from an EMBL/GenBank/DDBJ whole genome shotgun (WGS) entry which is preliminary data.</text>
</comment>
<evidence type="ECO:0000313" key="15">
    <source>
        <dbReference type="Proteomes" id="UP000326554"/>
    </source>
</evidence>
<dbReference type="SUPFAM" id="SSF51735">
    <property type="entry name" value="NAD(P)-binding Rossmann-fold domains"/>
    <property type="match status" value="1"/>
</dbReference>
<comment type="pathway">
    <text evidence="3">Carbohydrate metabolism; galactose metabolism.</text>
</comment>
<dbReference type="Pfam" id="PF01370">
    <property type="entry name" value="Epimerase"/>
    <property type="match status" value="1"/>
</dbReference>
<evidence type="ECO:0000256" key="6">
    <source>
        <dbReference type="ARBA" id="ARBA00018569"/>
    </source>
</evidence>